<protein>
    <submittedName>
        <fullName evidence="2">Uncharacterized protein</fullName>
    </submittedName>
</protein>
<dbReference type="RefSeq" id="XP_043039892.1">
    <property type="nucleotide sequence ID" value="XM_043186219.1"/>
</dbReference>
<dbReference type="EMBL" id="MU250534">
    <property type="protein sequence ID" value="KAG7446392.1"/>
    <property type="molecule type" value="Genomic_DNA"/>
</dbReference>
<feature type="compositionally biased region" description="Polar residues" evidence="1">
    <location>
        <begin position="200"/>
        <end position="220"/>
    </location>
</feature>
<feature type="compositionally biased region" description="Basic and acidic residues" evidence="1">
    <location>
        <begin position="28"/>
        <end position="40"/>
    </location>
</feature>
<name>A0A9P8AU02_9AGAR</name>
<proteinExistence type="predicted"/>
<sequence>MASVSSMETVTPHAPPSLPPSPTEEEDLTRLRPWDESSRADKRRKGKQRAGDVDSDYSDVVEDSASSDTDQPMASGSSYPPMREDEFETKRVEETLRRWEVAERQRRKAARQATTHEAPSNQPPSSLVDGVSRRASSLWTATKSSSKYLRHHHSVLKSRDSIDSVPLEALSPIPDSFPSNSRAPSSENPFETPAEAVSPFTDSYQMQELSDVDQQTVNSSDIRHPPPSPLDLPPPRISPLVNKPPPATRSPQTNMIPSERQGNAQKDVPSDGRWWHEWLCGCGEDRESSTIQGGRTNPFE</sequence>
<feature type="compositionally biased region" description="Polar residues" evidence="1">
    <location>
        <begin position="249"/>
        <end position="264"/>
    </location>
</feature>
<feature type="compositionally biased region" description="Acidic residues" evidence="1">
    <location>
        <begin position="53"/>
        <end position="62"/>
    </location>
</feature>
<gene>
    <name evidence="2" type="ORF">BT62DRAFT_931836</name>
</gene>
<organism evidence="2 3">
    <name type="scientific">Guyanagaster necrorhizus</name>
    <dbReference type="NCBI Taxonomy" id="856835"/>
    <lineage>
        <taxon>Eukaryota</taxon>
        <taxon>Fungi</taxon>
        <taxon>Dikarya</taxon>
        <taxon>Basidiomycota</taxon>
        <taxon>Agaricomycotina</taxon>
        <taxon>Agaricomycetes</taxon>
        <taxon>Agaricomycetidae</taxon>
        <taxon>Agaricales</taxon>
        <taxon>Marasmiineae</taxon>
        <taxon>Physalacriaceae</taxon>
        <taxon>Guyanagaster</taxon>
    </lineage>
</organism>
<feature type="compositionally biased region" description="Polar residues" evidence="1">
    <location>
        <begin position="134"/>
        <end position="147"/>
    </location>
</feature>
<dbReference type="GeneID" id="66108516"/>
<accession>A0A9P8AU02</accession>
<feature type="compositionally biased region" description="Pro residues" evidence="1">
    <location>
        <begin position="13"/>
        <end position="22"/>
    </location>
</feature>
<feature type="compositionally biased region" description="Polar residues" evidence="1">
    <location>
        <begin position="177"/>
        <end position="189"/>
    </location>
</feature>
<feature type="compositionally biased region" description="Basic and acidic residues" evidence="1">
    <location>
        <begin position="82"/>
        <end position="104"/>
    </location>
</feature>
<feature type="compositionally biased region" description="Pro residues" evidence="1">
    <location>
        <begin position="225"/>
        <end position="248"/>
    </location>
</feature>
<evidence type="ECO:0000256" key="1">
    <source>
        <dbReference type="SAM" id="MobiDB-lite"/>
    </source>
</evidence>
<reference evidence="2" key="1">
    <citation type="submission" date="2020-11" db="EMBL/GenBank/DDBJ databases">
        <title>Adaptations for nitrogen fixation in a non-lichenized fungal sporocarp promotes dispersal by wood-feeding termites.</title>
        <authorList>
            <consortium name="DOE Joint Genome Institute"/>
            <person name="Koch R.A."/>
            <person name="Yoon G."/>
            <person name="Arayal U."/>
            <person name="Lail K."/>
            <person name="Amirebrahimi M."/>
            <person name="Labutti K."/>
            <person name="Lipzen A."/>
            <person name="Riley R."/>
            <person name="Barry K."/>
            <person name="Henrissat B."/>
            <person name="Grigoriev I.V."/>
            <person name="Herr J.R."/>
            <person name="Aime M.C."/>
        </authorList>
    </citation>
    <scope>NUCLEOTIDE SEQUENCE</scope>
    <source>
        <strain evidence="2">MCA 3950</strain>
    </source>
</reference>
<feature type="compositionally biased region" description="Polar residues" evidence="1">
    <location>
        <begin position="115"/>
        <end position="125"/>
    </location>
</feature>
<dbReference type="Proteomes" id="UP000812287">
    <property type="component" value="Unassembled WGS sequence"/>
</dbReference>
<feature type="region of interest" description="Disordered" evidence="1">
    <location>
        <begin position="1"/>
        <end position="270"/>
    </location>
</feature>
<keyword evidence="3" id="KW-1185">Reference proteome</keyword>
<evidence type="ECO:0000313" key="3">
    <source>
        <dbReference type="Proteomes" id="UP000812287"/>
    </source>
</evidence>
<dbReference type="OrthoDB" id="3358973at2759"/>
<evidence type="ECO:0000313" key="2">
    <source>
        <dbReference type="EMBL" id="KAG7446392.1"/>
    </source>
</evidence>
<comment type="caution">
    <text evidence="2">The sequence shown here is derived from an EMBL/GenBank/DDBJ whole genome shotgun (WGS) entry which is preliminary data.</text>
</comment>
<dbReference type="AlphaFoldDB" id="A0A9P8AU02"/>